<dbReference type="AlphaFoldDB" id="A0A4Q8QEW7"/>
<evidence type="ECO:0000313" key="1">
    <source>
        <dbReference type="EMBL" id="TAI49001.1"/>
    </source>
</evidence>
<comment type="caution">
    <text evidence="1">The sequence shown here is derived from an EMBL/GenBank/DDBJ whole genome shotgun (WGS) entry which is preliminary data.</text>
</comment>
<name>A0A4Q8QEW7_9FLAO</name>
<accession>A0A4Q8QEW7</accession>
<reference evidence="1 2" key="1">
    <citation type="submission" date="2019-02" db="EMBL/GenBank/DDBJ databases">
        <title>Draft genome sequence of Muricauda sp. 176CP4-71.</title>
        <authorList>
            <person name="Park J.-S."/>
        </authorList>
    </citation>
    <scope>NUCLEOTIDE SEQUENCE [LARGE SCALE GENOMIC DNA]</scope>
    <source>
        <strain evidence="1 2">176CP4-71</strain>
    </source>
</reference>
<proteinExistence type="predicted"/>
<evidence type="ECO:0000313" key="2">
    <source>
        <dbReference type="Proteomes" id="UP000291981"/>
    </source>
</evidence>
<protein>
    <submittedName>
        <fullName evidence="1">Uncharacterized protein</fullName>
    </submittedName>
</protein>
<organism evidence="1 2">
    <name type="scientific">Flagellimonas allohymeniacidonis</name>
    <dbReference type="NCBI Taxonomy" id="2517819"/>
    <lineage>
        <taxon>Bacteria</taxon>
        <taxon>Pseudomonadati</taxon>
        <taxon>Bacteroidota</taxon>
        <taxon>Flavobacteriia</taxon>
        <taxon>Flavobacteriales</taxon>
        <taxon>Flavobacteriaceae</taxon>
        <taxon>Flagellimonas</taxon>
    </lineage>
</organism>
<gene>
    <name evidence="1" type="ORF">EW142_04185</name>
</gene>
<sequence length="70" mass="8147">MEVVKRLGWGNTKTKQRIFSFFGKQQPKTVRQKAAIRLNCANLILMKMNYNEPFLLETEHNVGLGRLIIL</sequence>
<dbReference type="RefSeq" id="WP_130610074.1">
    <property type="nucleotide sequence ID" value="NZ_SGIU01000001.1"/>
</dbReference>
<dbReference type="Proteomes" id="UP000291981">
    <property type="component" value="Unassembled WGS sequence"/>
</dbReference>
<keyword evidence="2" id="KW-1185">Reference proteome</keyword>
<dbReference type="EMBL" id="SGIU01000001">
    <property type="protein sequence ID" value="TAI49001.1"/>
    <property type="molecule type" value="Genomic_DNA"/>
</dbReference>